<evidence type="ECO:0000256" key="8">
    <source>
        <dbReference type="ARBA" id="ARBA00023136"/>
    </source>
</evidence>
<keyword evidence="5 10" id="KW-0812">Transmembrane</keyword>
<evidence type="ECO:0000259" key="11">
    <source>
        <dbReference type="Pfam" id="PF01578"/>
    </source>
</evidence>
<feature type="transmembrane region" description="Helical" evidence="10">
    <location>
        <begin position="38"/>
        <end position="62"/>
    </location>
</feature>
<keyword evidence="4" id="KW-0997">Cell inner membrane</keyword>
<evidence type="ECO:0000256" key="2">
    <source>
        <dbReference type="ARBA" id="ARBA00009186"/>
    </source>
</evidence>
<feature type="transmembrane region" description="Helical" evidence="10">
    <location>
        <begin position="277"/>
        <end position="299"/>
    </location>
</feature>
<comment type="similarity">
    <text evidence="2">Belongs to the CcmF/CycK/Ccl1/NrfE/CcsA family.</text>
</comment>
<feature type="transmembrane region" description="Helical" evidence="10">
    <location>
        <begin position="392"/>
        <end position="412"/>
    </location>
</feature>
<dbReference type="NCBIfam" id="TIGR00353">
    <property type="entry name" value="nrfE"/>
    <property type="match status" value="1"/>
</dbReference>
<dbReference type="NCBIfam" id="NF007691">
    <property type="entry name" value="PRK10369.1"/>
    <property type="match status" value="1"/>
</dbReference>
<evidence type="ECO:0000256" key="1">
    <source>
        <dbReference type="ARBA" id="ARBA00004429"/>
    </source>
</evidence>
<comment type="subcellular location">
    <subcellularLocation>
        <location evidence="1">Cell inner membrane</location>
        <topology evidence="1">Multi-pass membrane protein</topology>
    </subcellularLocation>
</comment>
<dbReference type="RefSeq" id="WP_310798919.1">
    <property type="nucleotide sequence ID" value="NZ_CP123872.1"/>
</dbReference>
<dbReference type="InterPro" id="IPR003567">
    <property type="entry name" value="Cyt_c_biogenesis"/>
</dbReference>
<protein>
    <submittedName>
        <fullName evidence="13">Heme lyase CcmF/NrfE family subunit</fullName>
    </submittedName>
</protein>
<dbReference type="PRINTS" id="PR01411">
    <property type="entry name" value="CCMFBIOGNSIS"/>
</dbReference>
<comment type="function">
    <text evidence="9">Required for the biogenesis of c-type cytochromes. Possible subunit of a heme lyase.</text>
</comment>
<dbReference type="GO" id="GO:0020037">
    <property type="term" value="F:heme binding"/>
    <property type="evidence" value="ECO:0007669"/>
    <property type="project" value="InterPro"/>
</dbReference>
<proteinExistence type="inferred from homology"/>
<dbReference type="EMBL" id="CP123872">
    <property type="protein sequence ID" value="WND03070.1"/>
    <property type="molecule type" value="Genomic_DNA"/>
</dbReference>
<feature type="domain" description="Cytochrome c assembly protein" evidence="11">
    <location>
        <begin position="89"/>
        <end position="295"/>
    </location>
</feature>
<dbReference type="Pfam" id="PF01578">
    <property type="entry name" value="Cytochrom_C_asm"/>
    <property type="match status" value="1"/>
</dbReference>
<dbReference type="Pfam" id="PF16327">
    <property type="entry name" value="CcmF_C"/>
    <property type="match status" value="1"/>
</dbReference>
<keyword evidence="3" id="KW-1003">Cell membrane</keyword>
<evidence type="ECO:0000256" key="10">
    <source>
        <dbReference type="SAM" id="Phobius"/>
    </source>
</evidence>
<feature type="transmembrane region" description="Helical" evidence="10">
    <location>
        <begin position="126"/>
        <end position="148"/>
    </location>
</feature>
<dbReference type="AlphaFoldDB" id="A0AA52EHV4"/>
<dbReference type="GO" id="GO:0016829">
    <property type="term" value="F:lyase activity"/>
    <property type="evidence" value="ECO:0007669"/>
    <property type="project" value="UniProtKB-KW"/>
</dbReference>
<feature type="transmembrane region" description="Helical" evidence="10">
    <location>
        <begin position="210"/>
        <end position="229"/>
    </location>
</feature>
<dbReference type="KEGG" id="tmk:QGN29_01660"/>
<dbReference type="PANTHER" id="PTHR43653:SF1">
    <property type="entry name" value="CYTOCHROME C-TYPE BIOGENESIS PROTEIN CCMF"/>
    <property type="match status" value="1"/>
</dbReference>
<dbReference type="PANTHER" id="PTHR43653">
    <property type="entry name" value="CYTOCHROME C ASSEMBLY PROTEIN-RELATED"/>
    <property type="match status" value="1"/>
</dbReference>
<keyword evidence="8 10" id="KW-0472">Membrane</keyword>
<accession>A0AA52EHV4</accession>
<keyword evidence="13" id="KW-0456">Lyase</keyword>
<dbReference type="GO" id="GO:0015232">
    <property type="term" value="F:heme transmembrane transporter activity"/>
    <property type="evidence" value="ECO:0007669"/>
    <property type="project" value="InterPro"/>
</dbReference>
<organism evidence="13 14">
    <name type="scientific">Temperatibacter marinus</name>
    <dbReference type="NCBI Taxonomy" id="1456591"/>
    <lineage>
        <taxon>Bacteria</taxon>
        <taxon>Pseudomonadati</taxon>
        <taxon>Pseudomonadota</taxon>
        <taxon>Alphaproteobacteria</taxon>
        <taxon>Kordiimonadales</taxon>
        <taxon>Temperatibacteraceae</taxon>
        <taxon>Temperatibacter</taxon>
    </lineage>
</organism>
<reference evidence="13" key="1">
    <citation type="submission" date="2023-04" db="EMBL/GenBank/DDBJ databases">
        <title>Complete genome sequence of Temperatibacter marinus.</title>
        <authorList>
            <person name="Rong J.-C."/>
            <person name="Yi M.-L."/>
            <person name="Zhao Q."/>
        </authorList>
    </citation>
    <scope>NUCLEOTIDE SEQUENCE</scope>
    <source>
        <strain evidence="13">NBRC 110045</strain>
    </source>
</reference>
<dbReference type="InterPro" id="IPR032523">
    <property type="entry name" value="CcmF_C"/>
</dbReference>
<evidence type="ECO:0000256" key="3">
    <source>
        <dbReference type="ARBA" id="ARBA00022475"/>
    </source>
</evidence>
<dbReference type="GO" id="GO:0005886">
    <property type="term" value="C:plasma membrane"/>
    <property type="evidence" value="ECO:0007669"/>
    <property type="project" value="UniProtKB-SubCell"/>
</dbReference>
<evidence type="ECO:0000259" key="12">
    <source>
        <dbReference type="Pfam" id="PF16327"/>
    </source>
</evidence>
<evidence type="ECO:0000256" key="7">
    <source>
        <dbReference type="ARBA" id="ARBA00022989"/>
    </source>
</evidence>
<evidence type="ECO:0000313" key="13">
    <source>
        <dbReference type="EMBL" id="WND03070.1"/>
    </source>
</evidence>
<name>A0AA52EHV4_9PROT</name>
<feature type="transmembrane region" description="Helical" evidence="10">
    <location>
        <begin position="352"/>
        <end position="372"/>
    </location>
</feature>
<evidence type="ECO:0000256" key="9">
    <source>
        <dbReference type="ARBA" id="ARBA00037230"/>
    </source>
</evidence>
<feature type="transmembrane region" description="Helical" evidence="10">
    <location>
        <begin position="6"/>
        <end position="26"/>
    </location>
</feature>
<sequence>MIAEIGHFSLILALVLSFIGAIAPHVGISRQHLDMMALAPNTAISAFLLSLVSFACLTYAYITSDFSVINVATNSHLDKPLMYKISGVWGNHEGSLLLQIVIMTAYNAAVAVFGTKLPASFRARVIAVQHLVTLGFLLFVIFTSNPFLRLDPAPLNGNGLNPLLQDPGLIIHPPMLYLGYIGLSIPFSFAIAALIDGHVTPLWARWVRPWALWAWIFLTAGITLGSWWAYYELGWGGWWFWDPTENASFMPWLAAAALLHSAIVVEKRGALKNWTVLLAIIAFSFSLLGMFIVRSGIVVSVHSFASDPERGVFILGFLAVIIGSTLTLYAWRAPSLKGGGLFTMLSRESALVLNNILLSIYAAVVLIGTLYPMILEAWNGSQISVGPPFFDFATAVIMAPLILALGAGPMLAWKRGKIDRLKALLIPAFIFATLLSLAITWHFVGNGLMTVLGLSLAVYLIVSSLGEMTDRIKLFSAPSKALKRLWSLPRATKGMTLAHTGLGIMVLSMTVSEAWQQEKLLVMQAGDTTTLSGYEFKLTAVQAIAGPNYTAIQGQFDVTKDGSKIAELKPEDRLYTSPFMNTTEAAIHSLVSGDLYAVIGESSGFDETKGRSKFAMRLYFKPFISGIWFGAFLMVVGGFFSLFDRRLRLGTTESMPNQQKAQGGQS</sequence>
<keyword evidence="7 10" id="KW-1133">Transmembrane helix</keyword>
<keyword evidence="6" id="KW-0201">Cytochrome c-type biogenesis</keyword>
<feature type="domain" description="Cytochrome c-type biogenesis protein CcmF C-terminal" evidence="12">
    <location>
        <begin position="315"/>
        <end position="645"/>
    </location>
</feature>
<dbReference type="InterPro" id="IPR003568">
    <property type="entry name" value="Cyt_c_biogenesis_CcmF"/>
</dbReference>
<feature type="transmembrane region" description="Helical" evidence="10">
    <location>
        <begin position="447"/>
        <end position="466"/>
    </location>
</feature>
<feature type="transmembrane region" description="Helical" evidence="10">
    <location>
        <begin position="96"/>
        <end position="114"/>
    </location>
</feature>
<feature type="transmembrane region" description="Helical" evidence="10">
    <location>
        <begin position="311"/>
        <end position="331"/>
    </location>
</feature>
<evidence type="ECO:0000256" key="4">
    <source>
        <dbReference type="ARBA" id="ARBA00022519"/>
    </source>
</evidence>
<feature type="transmembrane region" description="Helical" evidence="10">
    <location>
        <begin position="249"/>
        <end position="265"/>
    </location>
</feature>
<dbReference type="InterPro" id="IPR002541">
    <property type="entry name" value="Cyt_c_assembly"/>
</dbReference>
<dbReference type="GO" id="GO:0017004">
    <property type="term" value="P:cytochrome complex assembly"/>
    <property type="evidence" value="ECO:0007669"/>
    <property type="project" value="UniProtKB-KW"/>
</dbReference>
<gene>
    <name evidence="13" type="ORF">QGN29_01660</name>
</gene>
<evidence type="ECO:0000256" key="6">
    <source>
        <dbReference type="ARBA" id="ARBA00022748"/>
    </source>
</evidence>
<dbReference type="PRINTS" id="PR01410">
    <property type="entry name" value="CCBIOGENESIS"/>
</dbReference>
<feature type="transmembrane region" description="Helical" evidence="10">
    <location>
        <begin position="618"/>
        <end position="643"/>
    </location>
</feature>
<evidence type="ECO:0000256" key="5">
    <source>
        <dbReference type="ARBA" id="ARBA00022692"/>
    </source>
</evidence>
<dbReference type="Proteomes" id="UP001268683">
    <property type="component" value="Chromosome"/>
</dbReference>
<feature type="transmembrane region" description="Helical" evidence="10">
    <location>
        <begin position="424"/>
        <end position="441"/>
    </location>
</feature>
<feature type="transmembrane region" description="Helical" evidence="10">
    <location>
        <begin position="177"/>
        <end position="198"/>
    </location>
</feature>
<evidence type="ECO:0000313" key="14">
    <source>
        <dbReference type="Proteomes" id="UP001268683"/>
    </source>
</evidence>
<keyword evidence="14" id="KW-1185">Reference proteome</keyword>